<dbReference type="InterPro" id="IPR004875">
    <property type="entry name" value="DDE_SF_endonuclease_dom"/>
</dbReference>
<keyword evidence="4" id="KW-1185">Reference proteome</keyword>
<sequence>MSIRLSASTYTIPKSTLFDAIKIYKKRHRFNNIEDSGNETADDDDDVENQPTSSKYASRQYAVKLEKRIPSNWNQDKKAGIEWTRGFMKRHPRLTYRKPENISFARATAFNETNVSEFFKNLTAVQEKYHFPPHRIWNTDETGITTVLQAPKVIAETGAKTVAQCVSAERGALVTMCGIISASGSSIPPIYIFPRVRMKGHFLNGCVPGAVGYAEKSGWMTAVIFKKLLMHIKNHTNCTHIDNILLLMDNHETHISLEAITYARENGIILLSFPPHCTHMMQPLDRGIYAPFKTKCKISFNDFIASNPGKPISIADIAKLTAEPYLLTFNPKNIVSSFKNTGISPMNSLVYSEDDFKATYATNRPDPSSLIENPVSPMVLDIKDTTTVNEIVNDKETTPDNKNQDNTDITDIIKSILYDILDQATKPKGITIISHLIIKPSDIKPFPTAGPRQGKRKPREKGKSRIYTSTPEKNRIEELDTIKKMKVENAKKNIGK</sequence>
<comment type="caution">
    <text evidence="3">The sequence shown here is derived from an EMBL/GenBank/DDBJ whole genome shotgun (WGS) entry which is preliminary data.</text>
</comment>
<dbReference type="Pfam" id="PF03184">
    <property type="entry name" value="DDE_1"/>
    <property type="match status" value="1"/>
</dbReference>
<feature type="compositionally biased region" description="Basic residues" evidence="1">
    <location>
        <begin position="453"/>
        <end position="464"/>
    </location>
</feature>
<dbReference type="AlphaFoldDB" id="A0AAV8ZUQ6"/>
<evidence type="ECO:0000256" key="1">
    <source>
        <dbReference type="SAM" id="MobiDB-lite"/>
    </source>
</evidence>
<reference evidence="3" key="1">
    <citation type="journal article" date="2023" name="Insect Mol. Biol.">
        <title>Genome sequencing provides insights into the evolution of gene families encoding plant cell wall-degrading enzymes in longhorned beetles.</title>
        <authorList>
            <person name="Shin N.R."/>
            <person name="Okamura Y."/>
            <person name="Kirsch R."/>
            <person name="Pauchet Y."/>
        </authorList>
    </citation>
    <scope>NUCLEOTIDE SEQUENCE</scope>
    <source>
        <strain evidence="3">RBIC_L_NR</strain>
    </source>
</reference>
<gene>
    <name evidence="3" type="ORF">NQ314_001580</name>
</gene>
<dbReference type="PANTHER" id="PTHR19303:SF71">
    <property type="entry name" value="ZINC FINGER PHD-TYPE DOMAIN-CONTAINING PROTEIN"/>
    <property type="match status" value="1"/>
</dbReference>
<dbReference type="Gene3D" id="3.30.420.10">
    <property type="entry name" value="Ribonuclease H-like superfamily/Ribonuclease H"/>
    <property type="match status" value="1"/>
</dbReference>
<name>A0AAV8ZUQ6_9CUCU</name>
<dbReference type="EMBL" id="JANEYF010000461">
    <property type="protein sequence ID" value="KAJ8969790.1"/>
    <property type="molecule type" value="Genomic_DNA"/>
</dbReference>
<accession>A0AAV8ZUQ6</accession>
<dbReference type="GO" id="GO:0003677">
    <property type="term" value="F:DNA binding"/>
    <property type="evidence" value="ECO:0007669"/>
    <property type="project" value="TreeGrafter"/>
</dbReference>
<feature type="domain" description="DDE-1" evidence="2">
    <location>
        <begin position="214"/>
        <end position="300"/>
    </location>
</feature>
<organism evidence="3 4">
    <name type="scientific">Rhamnusium bicolor</name>
    <dbReference type="NCBI Taxonomy" id="1586634"/>
    <lineage>
        <taxon>Eukaryota</taxon>
        <taxon>Metazoa</taxon>
        <taxon>Ecdysozoa</taxon>
        <taxon>Arthropoda</taxon>
        <taxon>Hexapoda</taxon>
        <taxon>Insecta</taxon>
        <taxon>Pterygota</taxon>
        <taxon>Neoptera</taxon>
        <taxon>Endopterygota</taxon>
        <taxon>Coleoptera</taxon>
        <taxon>Polyphaga</taxon>
        <taxon>Cucujiformia</taxon>
        <taxon>Chrysomeloidea</taxon>
        <taxon>Cerambycidae</taxon>
        <taxon>Lepturinae</taxon>
        <taxon>Rhagiini</taxon>
        <taxon>Rhamnusium</taxon>
    </lineage>
</organism>
<feature type="compositionally biased region" description="Acidic residues" evidence="1">
    <location>
        <begin position="36"/>
        <end position="48"/>
    </location>
</feature>
<dbReference type="Proteomes" id="UP001162156">
    <property type="component" value="Unassembled WGS sequence"/>
</dbReference>
<feature type="region of interest" description="Disordered" evidence="1">
    <location>
        <begin position="33"/>
        <end position="55"/>
    </location>
</feature>
<feature type="region of interest" description="Disordered" evidence="1">
    <location>
        <begin position="443"/>
        <end position="472"/>
    </location>
</feature>
<evidence type="ECO:0000313" key="3">
    <source>
        <dbReference type="EMBL" id="KAJ8969790.1"/>
    </source>
</evidence>
<proteinExistence type="predicted"/>
<protein>
    <recommendedName>
        <fullName evidence="2">DDE-1 domain-containing protein</fullName>
    </recommendedName>
</protein>
<dbReference type="GO" id="GO:0005634">
    <property type="term" value="C:nucleus"/>
    <property type="evidence" value="ECO:0007669"/>
    <property type="project" value="TreeGrafter"/>
</dbReference>
<evidence type="ECO:0000313" key="4">
    <source>
        <dbReference type="Proteomes" id="UP001162156"/>
    </source>
</evidence>
<dbReference type="PANTHER" id="PTHR19303">
    <property type="entry name" value="TRANSPOSON"/>
    <property type="match status" value="1"/>
</dbReference>
<dbReference type="InterPro" id="IPR036397">
    <property type="entry name" value="RNaseH_sf"/>
</dbReference>
<evidence type="ECO:0000259" key="2">
    <source>
        <dbReference type="Pfam" id="PF03184"/>
    </source>
</evidence>
<dbReference type="InterPro" id="IPR050863">
    <property type="entry name" value="CenT-Element_Derived"/>
</dbReference>